<organism evidence="1 2">
    <name type="scientific">Natronosalvus hydrolyticus</name>
    <dbReference type="NCBI Taxonomy" id="2979988"/>
    <lineage>
        <taxon>Archaea</taxon>
        <taxon>Methanobacteriati</taxon>
        <taxon>Methanobacteriota</taxon>
        <taxon>Stenosarchaea group</taxon>
        <taxon>Halobacteria</taxon>
        <taxon>Halobacteriales</taxon>
        <taxon>Natrialbaceae</taxon>
        <taxon>Natronosalvus</taxon>
    </lineage>
</organism>
<gene>
    <name evidence="1" type="ORF">OB919_03895</name>
</gene>
<comment type="caution">
    <text evidence="1">The sequence shown here is derived from an EMBL/GenBank/DDBJ whole genome shotgun (WGS) entry which is preliminary data.</text>
</comment>
<sequence length="60" mass="6505">MTTTSTADDRAKLLQALAGSPCHNCEDGVLVRQSYKGNRSIVCDECGLPQIQLLAMPRVE</sequence>
<keyword evidence="2" id="KW-1185">Reference proteome</keyword>
<accession>A0AAP2Z5S8</accession>
<protein>
    <recommendedName>
        <fullName evidence="3">Small CPxCG-related zinc finger protein</fullName>
    </recommendedName>
</protein>
<reference evidence="1 2" key="1">
    <citation type="submission" date="2022-09" db="EMBL/GenBank/DDBJ databases">
        <title>Enrichment on poylsaccharides allowed isolation of novel metabolic and taxonomic groups of Haloarchaea.</title>
        <authorList>
            <person name="Sorokin D.Y."/>
            <person name="Elcheninov A.G."/>
            <person name="Khizhniak T.V."/>
            <person name="Kolganova T.V."/>
            <person name="Kublanov I.V."/>
        </authorList>
    </citation>
    <scope>NUCLEOTIDE SEQUENCE [LARGE SCALE GENOMIC DNA]</scope>
    <source>
        <strain evidence="1 2">AArc-curdl1</strain>
    </source>
</reference>
<dbReference type="AlphaFoldDB" id="A0AAP2Z5S8"/>
<dbReference type="NCBIfam" id="NF041921">
    <property type="entry name" value="HVO_A0556"/>
    <property type="match status" value="1"/>
</dbReference>
<evidence type="ECO:0008006" key="3">
    <source>
        <dbReference type="Google" id="ProtNLM"/>
    </source>
</evidence>
<proteinExistence type="predicted"/>
<evidence type="ECO:0000313" key="1">
    <source>
        <dbReference type="EMBL" id="MCU4751131.1"/>
    </source>
</evidence>
<dbReference type="Proteomes" id="UP001321047">
    <property type="component" value="Unassembled WGS sequence"/>
</dbReference>
<dbReference type="RefSeq" id="WP_342806596.1">
    <property type="nucleotide sequence ID" value="NZ_JAOPJZ010000002.1"/>
</dbReference>
<dbReference type="InterPro" id="IPR049681">
    <property type="entry name" value="HVO_A0556-like"/>
</dbReference>
<evidence type="ECO:0000313" key="2">
    <source>
        <dbReference type="Proteomes" id="UP001321047"/>
    </source>
</evidence>
<dbReference type="EMBL" id="JAOPJZ010000002">
    <property type="protein sequence ID" value="MCU4751131.1"/>
    <property type="molecule type" value="Genomic_DNA"/>
</dbReference>
<name>A0AAP2Z5S8_9EURY</name>